<dbReference type="InterPro" id="IPR032098">
    <property type="entry name" value="Acyltransf_C"/>
</dbReference>
<feature type="transmembrane region" description="Helical" evidence="4">
    <location>
        <begin position="330"/>
        <end position="356"/>
    </location>
</feature>
<dbReference type="SUPFAM" id="SSF69593">
    <property type="entry name" value="Glycerol-3-phosphate (1)-acyltransferase"/>
    <property type="match status" value="1"/>
</dbReference>
<dbReference type="CDD" id="cd07990">
    <property type="entry name" value="LPLAT_LCLAT1-like"/>
    <property type="match status" value="1"/>
</dbReference>
<evidence type="ECO:0000256" key="5">
    <source>
        <dbReference type="SAM" id="SignalP"/>
    </source>
</evidence>
<evidence type="ECO:0000256" key="2">
    <source>
        <dbReference type="ARBA" id="ARBA00022679"/>
    </source>
</evidence>
<evidence type="ECO:0000256" key="3">
    <source>
        <dbReference type="ARBA" id="ARBA00023315"/>
    </source>
</evidence>
<feature type="transmembrane region" description="Helical" evidence="4">
    <location>
        <begin position="12"/>
        <end position="33"/>
    </location>
</feature>
<accession>A0A0P1A5D8</accession>
<feature type="chain" id="PRO_5006058389" evidence="5">
    <location>
        <begin position="20"/>
        <end position="404"/>
    </location>
</feature>
<dbReference type="InterPro" id="IPR002123">
    <property type="entry name" value="Plipid/glycerol_acylTrfase"/>
</dbReference>
<dbReference type="Proteomes" id="UP000054928">
    <property type="component" value="Unassembled WGS sequence"/>
</dbReference>
<feature type="signal peptide" evidence="5">
    <location>
        <begin position="1"/>
        <end position="19"/>
    </location>
</feature>
<proteinExistence type="inferred from homology"/>
<evidence type="ECO:0000259" key="6">
    <source>
        <dbReference type="SMART" id="SM00563"/>
    </source>
</evidence>
<evidence type="ECO:0000313" key="8">
    <source>
        <dbReference type="Proteomes" id="UP000054928"/>
    </source>
</evidence>
<dbReference type="EMBL" id="CCYD01000033">
    <property type="protein sequence ID" value="CEG35217.1"/>
    <property type="molecule type" value="Genomic_DNA"/>
</dbReference>
<keyword evidence="2 7" id="KW-0808">Transferase</keyword>
<dbReference type="GO" id="GO:0012505">
    <property type="term" value="C:endomembrane system"/>
    <property type="evidence" value="ECO:0007669"/>
    <property type="project" value="TreeGrafter"/>
</dbReference>
<keyword evidence="4" id="KW-0472">Membrane</keyword>
<evidence type="ECO:0000313" key="7">
    <source>
        <dbReference type="EMBL" id="CEG35217.1"/>
    </source>
</evidence>
<keyword evidence="8" id="KW-1185">Reference proteome</keyword>
<dbReference type="AlphaFoldDB" id="A0A0P1A5D8"/>
<reference evidence="8" key="1">
    <citation type="submission" date="2014-09" db="EMBL/GenBank/DDBJ databases">
        <authorList>
            <person name="Sharma Rahul"/>
            <person name="Thines Marco"/>
        </authorList>
    </citation>
    <scope>NUCLEOTIDE SEQUENCE [LARGE SCALE GENOMIC DNA]</scope>
</reference>
<organism evidence="7 8">
    <name type="scientific">Plasmopara halstedii</name>
    <name type="common">Downy mildew of sunflower</name>
    <dbReference type="NCBI Taxonomy" id="4781"/>
    <lineage>
        <taxon>Eukaryota</taxon>
        <taxon>Sar</taxon>
        <taxon>Stramenopiles</taxon>
        <taxon>Oomycota</taxon>
        <taxon>Peronosporomycetes</taxon>
        <taxon>Peronosporales</taxon>
        <taxon>Peronosporaceae</taxon>
        <taxon>Plasmopara</taxon>
    </lineage>
</organism>
<comment type="similarity">
    <text evidence="1">Belongs to the 1-acyl-sn-glycerol-3-phosphate acyltransferase family.</text>
</comment>
<keyword evidence="3 7" id="KW-0012">Acyltransferase</keyword>
<dbReference type="OrthoDB" id="189226at2759"/>
<dbReference type="GeneID" id="36404084"/>
<dbReference type="STRING" id="4781.A0A0P1A5D8"/>
<dbReference type="PANTHER" id="PTHR10983:SF16">
    <property type="entry name" value="LYSOCARDIOLIPIN ACYLTRANSFERASE 1"/>
    <property type="match status" value="1"/>
</dbReference>
<dbReference type="GO" id="GO:0016746">
    <property type="term" value="F:acyltransferase activity"/>
    <property type="evidence" value="ECO:0007669"/>
    <property type="project" value="UniProtKB-KW"/>
</dbReference>
<dbReference type="SMART" id="SM00563">
    <property type="entry name" value="PlsC"/>
    <property type="match status" value="1"/>
</dbReference>
<dbReference type="Pfam" id="PF16076">
    <property type="entry name" value="Acyltransf_C"/>
    <property type="match status" value="1"/>
</dbReference>
<dbReference type="OMA" id="FIKHQQF"/>
<feature type="domain" description="Phospholipid/glycerol acyltransferase" evidence="6">
    <location>
        <begin position="80"/>
        <end position="202"/>
    </location>
</feature>
<evidence type="ECO:0000256" key="1">
    <source>
        <dbReference type="ARBA" id="ARBA00008655"/>
    </source>
</evidence>
<keyword evidence="4" id="KW-0812">Transmembrane</keyword>
<keyword evidence="4" id="KW-1133">Transmembrane helix</keyword>
<dbReference type="RefSeq" id="XP_024571586.1">
    <property type="nucleotide sequence ID" value="XM_024721556.1"/>
</dbReference>
<name>A0A0P1A5D8_PLAHL</name>
<protein>
    <submittedName>
        <fullName evidence="7">1acylsnglycerol3phosphate acyltransferase</fullName>
    </submittedName>
</protein>
<evidence type="ECO:0000256" key="4">
    <source>
        <dbReference type="SAM" id="Phobius"/>
    </source>
</evidence>
<sequence length="404" mass="46863">MAVFHLYSALNLLWILCNSACINFLQFCLWCLVRPFDKPLYRRLMGSIAQSLWVDVTSTSFPETKLSVSGEFPSDPSKPVILIANHQVDADWWYIWQAARYQKAAGNIKIVLKDQLKYLPIIGWGMRLFEFLFLRRRIDEDAEHIKKYMDGLIADKFPFWLVVFPEGTTIHDEYVTKSQNFAARENRPKMKRVLLPRITGMQIILDAVVEAKPDIYDLTLAFPSYSGEVPTFEMGYGRKVDTEVPSMKTLLAGKQPLGRVALHSQRFHYEDVVKDIQGFLDARWKEKEERLSYFIEHQQFPEAKTSIEMDVSSSIGAVVRLWLGIISSCVLLPVVMMLFFPLYFIWVVYCFIYSVYDRNFCRCQLGDVLRLMLLLLCSDSELILLHHLSQPIAEKRSSCMTFDV</sequence>
<keyword evidence="5" id="KW-0732">Signal</keyword>
<dbReference type="PANTHER" id="PTHR10983">
    <property type="entry name" value="1-ACYLGLYCEROL-3-PHOSPHATE ACYLTRANSFERASE-RELATED"/>
    <property type="match status" value="1"/>
</dbReference>
<dbReference type="Pfam" id="PF01553">
    <property type="entry name" value="Acyltransferase"/>
    <property type="match status" value="1"/>
</dbReference>